<reference evidence="1 2" key="1">
    <citation type="submission" date="2024-09" db="EMBL/GenBank/DDBJ databases">
        <authorList>
            <person name="Sun Q."/>
            <person name="Mori K."/>
        </authorList>
    </citation>
    <scope>NUCLEOTIDE SEQUENCE [LARGE SCALE GENOMIC DNA]</scope>
    <source>
        <strain evidence="1 2">JCM 13503</strain>
    </source>
</reference>
<name>A0ABV6B6T6_9DEIO</name>
<evidence type="ECO:0000313" key="2">
    <source>
        <dbReference type="Proteomes" id="UP001589733"/>
    </source>
</evidence>
<organism evidence="1 2">
    <name type="scientific">Deinococcus oregonensis</name>
    <dbReference type="NCBI Taxonomy" id="1805970"/>
    <lineage>
        <taxon>Bacteria</taxon>
        <taxon>Thermotogati</taxon>
        <taxon>Deinococcota</taxon>
        <taxon>Deinococci</taxon>
        <taxon>Deinococcales</taxon>
        <taxon>Deinococcaceae</taxon>
        <taxon>Deinococcus</taxon>
    </lineage>
</organism>
<accession>A0ABV6B6T6</accession>
<keyword evidence="2" id="KW-1185">Reference proteome</keyword>
<gene>
    <name evidence="1" type="ORF">ACFFLM_19270</name>
</gene>
<comment type="caution">
    <text evidence="1">The sequence shown here is derived from an EMBL/GenBank/DDBJ whole genome shotgun (WGS) entry which is preliminary data.</text>
</comment>
<dbReference type="RefSeq" id="WP_380014219.1">
    <property type="nucleotide sequence ID" value="NZ_JBHLYR010000059.1"/>
</dbReference>
<sequence length="58" mass="6604">MKRTDLPFWVPLPPHMWSSVRFRLEVCGLIELDKLEEARALTAAYAPALSPVPKERVA</sequence>
<evidence type="ECO:0000313" key="1">
    <source>
        <dbReference type="EMBL" id="MFB9994103.1"/>
    </source>
</evidence>
<proteinExistence type="predicted"/>
<dbReference type="Proteomes" id="UP001589733">
    <property type="component" value="Unassembled WGS sequence"/>
</dbReference>
<dbReference type="EMBL" id="JBHLYR010000059">
    <property type="protein sequence ID" value="MFB9994103.1"/>
    <property type="molecule type" value="Genomic_DNA"/>
</dbReference>
<protein>
    <submittedName>
        <fullName evidence="1">Uncharacterized protein</fullName>
    </submittedName>
</protein>